<dbReference type="Proteomes" id="UP000595140">
    <property type="component" value="Unassembled WGS sequence"/>
</dbReference>
<dbReference type="AlphaFoldDB" id="A0A484MXS5"/>
<evidence type="ECO:0008006" key="3">
    <source>
        <dbReference type="Google" id="ProtNLM"/>
    </source>
</evidence>
<dbReference type="EMBL" id="OOIL02004693">
    <property type="protein sequence ID" value="VFQ92808.1"/>
    <property type="molecule type" value="Genomic_DNA"/>
</dbReference>
<protein>
    <recommendedName>
        <fullName evidence="3">Reverse transcriptase domain-containing protein</fullName>
    </recommendedName>
</protein>
<name>A0A484MXS5_9ASTE</name>
<proteinExistence type="predicted"/>
<organism evidence="1 2">
    <name type="scientific">Cuscuta campestris</name>
    <dbReference type="NCBI Taxonomy" id="132261"/>
    <lineage>
        <taxon>Eukaryota</taxon>
        <taxon>Viridiplantae</taxon>
        <taxon>Streptophyta</taxon>
        <taxon>Embryophyta</taxon>
        <taxon>Tracheophyta</taxon>
        <taxon>Spermatophyta</taxon>
        <taxon>Magnoliopsida</taxon>
        <taxon>eudicotyledons</taxon>
        <taxon>Gunneridae</taxon>
        <taxon>Pentapetalae</taxon>
        <taxon>asterids</taxon>
        <taxon>lamiids</taxon>
        <taxon>Solanales</taxon>
        <taxon>Convolvulaceae</taxon>
        <taxon>Cuscuteae</taxon>
        <taxon>Cuscuta</taxon>
        <taxon>Cuscuta subgen. Grammica</taxon>
        <taxon>Cuscuta sect. Cleistogrammica</taxon>
    </lineage>
</organism>
<gene>
    <name evidence="1" type="ORF">CCAM_LOCUS34584</name>
</gene>
<evidence type="ECO:0000313" key="1">
    <source>
        <dbReference type="EMBL" id="VFQ92808.1"/>
    </source>
</evidence>
<accession>A0A484MXS5</accession>
<evidence type="ECO:0000313" key="2">
    <source>
        <dbReference type="Proteomes" id="UP000595140"/>
    </source>
</evidence>
<sequence length="212" mass="24637">MELIGVYIGRESEKKPWESLGEKVQEAEETYQAAPIDEHLMQIKAVDAQYSHQLHLEELFWKQKAHVQWVVDGNRNSKYFHALVKAIRRKLYIHKIKGSDGNWIEDHKQIFTQAIDFFHKLFSEEQRGEIDYSPLTHITPLVFETDNTQLVATPTMDEVKQAVFDLSPNSAAGLDGFTSLFYQKCWDIISLDVYDMVCAFFTSDYMTKNIAH</sequence>
<dbReference type="OrthoDB" id="1938220at2759"/>
<keyword evidence="2" id="KW-1185">Reference proteome</keyword>
<reference evidence="1 2" key="1">
    <citation type="submission" date="2018-04" db="EMBL/GenBank/DDBJ databases">
        <authorList>
            <person name="Vogel A."/>
        </authorList>
    </citation>
    <scope>NUCLEOTIDE SEQUENCE [LARGE SCALE GENOMIC DNA]</scope>
</reference>